<feature type="non-terminal residue" evidence="2">
    <location>
        <position position="1"/>
    </location>
</feature>
<reference evidence="2 3" key="1">
    <citation type="journal article" date="2014" name="PLoS Genet.">
        <title>Analysis of the Phlebiopsis gigantea genome, transcriptome and secretome provides insight into its pioneer colonization strategies of wood.</title>
        <authorList>
            <person name="Hori C."/>
            <person name="Ishida T."/>
            <person name="Igarashi K."/>
            <person name="Samejima M."/>
            <person name="Suzuki H."/>
            <person name="Master E."/>
            <person name="Ferreira P."/>
            <person name="Ruiz-Duenas F.J."/>
            <person name="Held B."/>
            <person name="Canessa P."/>
            <person name="Larrondo L.F."/>
            <person name="Schmoll M."/>
            <person name="Druzhinina I.S."/>
            <person name="Kubicek C.P."/>
            <person name="Gaskell J.A."/>
            <person name="Kersten P."/>
            <person name="St John F."/>
            <person name="Glasner J."/>
            <person name="Sabat G."/>
            <person name="Splinter BonDurant S."/>
            <person name="Syed K."/>
            <person name="Yadav J."/>
            <person name="Mgbeahuruike A.C."/>
            <person name="Kovalchuk A."/>
            <person name="Asiegbu F.O."/>
            <person name="Lackner G."/>
            <person name="Hoffmeister D."/>
            <person name="Rencoret J."/>
            <person name="Gutierrez A."/>
            <person name="Sun H."/>
            <person name="Lindquist E."/>
            <person name="Barry K."/>
            <person name="Riley R."/>
            <person name="Grigoriev I.V."/>
            <person name="Henrissat B."/>
            <person name="Kues U."/>
            <person name="Berka R.M."/>
            <person name="Martinez A.T."/>
            <person name="Covert S.F."/>
            <person name="Blanchette R.A."/>
            <person name="Cullen D."/>
        </authorList>
    </citation>
    <scope>NUCLEOTIDE SEQUENCE [LARGE SCALE GENOMIC DNA]</scope>
    <source>
        <strain evidence="2 3">11061_1 CR5-6</strain>
    </source>
</reference>
<evidence type="ECO:0000313" key="3">
    <source>
        <dbReference type="Proteomes" id="UP000053257"/>
    </source>
</evidence>
<feature type="compositionally biased region" description="Polar residues" evidence="1">
    <location>
        <begin position="8"/>
        <end position="21"/>
    </location>
</feature>
<accession>A0A0C3SCU6</accession>
<feature type="region of interest" description="Disordered" evidence="1">
    <location>
        <begin position="1"/>
        <end position="21"/>
    </location>
</feature>
<dbReference type="EMBL" id="KN840470">
    <property type="protein sequence ID" value="KIP09130.1"/>
    <property type="molecule type" value="Genomic_DNA"/>
</dbReference>
<proteinExistence type="predicted"/>
<dbReference type="AlphaFoldDB" id="A0A0C3SCU6"/>
<gene>
    <name evidence="2" type="ORF">PHLGIDRAFT_51166</name>
</gene>
<protein>
    <submittedName>
        <fullName evidence="2">Uncharacterized protein</fullName>
    </submittedName>
</protein>
<feature type="non-terminal residue" evidence="2">
    <location>
        <position position="64"/>
    </location>
</feature>
<evidence type="ECO:0000256" key="1">
    <source>
        <dbReference type="SAM" id="MobiDB-lite"/>
    </source>
</evidence>
<dbReference type="Proteomes" id="UP000053257">
    <property type="component" value="Unassembled WGS sequence"/>
</dbReference>
<sequence length="64" mass="7387">QPDEMVSLSPSHENSTLTSARSQIQCDDRFCKFSTTHPPDCVSPRCTDTCWQYRQFPQQFSTQT</sequence>
<dbReference type="HOGENOM" id="CLU_2873928_0_0_1"/>
<keyword evidence="3" id="KW-1185">Reference proteome</keyword>
<name>A0A0C3SCU6_PHLG1</name>
<evidence type="ECO:0000313" key="2">
    <source>
        <dbReference type="EMBL" id="KIP09130.1"/>
    </source>
</evidence>
<dbReference type="OrthoDB" id="2748942at2759"/>
<organism evidence="2 3">
    <name type="scientific">Phlebiopsis gigantea (strain 11061_1 CR5-6)</name>
    <name type="common">White-rot fungus</name>
    <name type="synonym">Peniophora gigantea</name>
    <dbReference type="NCBI Taxonomy" id="745531"/>
    <lineage>
        <taxon>Eukaryota</taxon>
        <taxon>Fungi</taxon>
        <taxon>Dikarya</taxon>
        <taxon>Basidiomycota</taxon>
        <taxon>Agaricomycotina</taxon>
        <taxon>Agaricomycetes</taxon>
        <taxon>Polyporales</taxon>
        <taxon>Phanerochaetaceae</taxon>
        <taxon>Phlebiopsis</taxon>
    </lineage>
</organism>